<dbReference type="Gene3D" id="3.30.56.10">
    <property type="match status" value="1"/>
</dbReference>
<dbReference type="InterPro" id="IPR005146">
    <property type="entry name" value="B3/B4_tRNA-bd"/>
</dbReference>
<evidence type="ECO:0000256" key="1">
    <source>
        <dbReference type="ARBA" id="ARBA00001946"/>
    </source>
</evidence>
<evidence type="ECO:0000256" key="9">
    <source>
        <dbReference type="ARBA" id="ARBA00022840"/>
    </source>
</evidence>
<evidence type="ECO:0000256" key="2">
    <source>
        <dbReference type="ARBA" id="ARBA00004496"/>
    </source>
</evidence>
<dbReference type="GO" id="GO:0005524">
    <property type="term" value="F:ATP binding"/>
    <property type="evidence" value="ECO:0007669"/>
    <property type="project" value="UniProtKB-KW"/>
</dbReference>
<dbReference type="GO" id="GO:0000287">
    <property type="term" value="F:magnesium ion binding"/>
    <property type="evidence" value="ECO:0007669"/>
    <property type="project" value="InterPro"/>
</dbReference>
<proteinExistence type="inferred from homology"/>
<dbReference type="PaxDb" id="263820-PTO0782"/>
<evidence type="ECO:0000256" key="7">
    <source>
        <dbReference type="ARBA" id="ARBA00022723"/>
    </source>
</evidence>
<dbReference type="GeneID" id="2844513"/>
<dbReference type="InParanoid" id="Q6L0Y5"/>
<keyword evidence="11" id="KW-0648">Protein biosynthesis</keyword>
<dbReference type="Pfam" id="PF03484">
    <property type="entry name" value="B5"/>
    <property type="match status" value="1"/>
</dbReference>
<dbReference type="SMART" id="SM00873">
    <property type="entry name" value="B3_4"/>
    <property type="match status" value="1"/>
</dbReference>
<name>Q6L0Y5_PICTO</name>
<dbReference type="PANTHER" id="PTHR10947:SF0">
    <property type="entry name" value="PHENYLALANINE--TRNA LIGASE BETA SUBUNIT"/>
    <property type="match status" value="1"/>
</dbReference>
<dbReference type="CDD" id="cd00769">
    <property type="entry name" value="PheRS_beta_core"/>
    <property type="match status" value="1"/>
</dbReference>
<dbReference type="InterPro" id="IPR005147">
    <property type="entry name" value="tRNA_synthase_B5-dom"/>
</dbReference>
<evidence type="ECO:0000313" key="15">
    <source>
        <dbReference type="Proteomes" id="UP000000438"/>
    </source>
</evidence>
<evidence type="ECO:0000256" key="8">
    <source>
        <dbReference type="ARBA" id="ARBA00022741"/>
    </source>
</evidence>
<dbReference type="NCBIfam" id="TIGR00471">
    <property type="entry name" value="pheT_arch"/>
    <property type="match status" value="1"/>
</dbReference>
<dbReference type="GO" id="GO:0009328">
    <property type="term" value="C:phenylalanine-tRNA ligase complex"/>
    <property type="evidence" value="ECO:0007669"/>
    <property type="project" value="TreeGrafter"/>
</dbReference>
<protein>
    <recommendedName>
        <fullName evidence="4">phenylalanine--tRNA ligase</fullName>
        <ecNumber evidence="4">6.1.1.20</ecNumber>
    </recommendedName>
</protein>
<keyword evidence="12" id="KW-0030">Aminoacyl-tRNA synthetase</keyword>
<gene>
    <name evidence="14" type="ordered locus">PTO0782</name>
</gene>
<dbReference type="SMART" id="SM00874">
    <property type="entry name" value="B5"/>
    <property type="match status" value="1"/>
</dbReference>
<keyword evidence="8" id="KW-0547">Nucleotide-binding</keyword>
<dbReference type="EMBL" id="AE017261">
    <property type="protein sequence ID" value="AAT43367.1"/>
    <property type="molecule type" value="Genomic_DNA"/>
</dbReference>
<dbReference type="PANTHER" id="PTHR10947">
    <property type="entry name" value="PHENYLALANYL-TRNA SYNTHETASE BETA CHAIN AND LEUCINE-RICH REPEAT-CONTAINING PROTEIN 47"/>
    <property type="match status" value="1"/>
</dbReference>
<keyword evidence="7" id="KW-0479">Metal-binding</keyword>
<dbReference type="InterPro" id="IPR020825">
    <property type="entry name" value="Phe-tRNA_synthase-like_B3/B4"/>
</dbReference>
<dbReference type="PROSITE" id="PS51483">
    <property type="entry name" value="B5"/>
    <property type="match status" value="1"/>
</dbReference>
<keyword evidence="10" id="KW-0460">Magnesium</keyword>
<evidence type="ECO:0000256" key="10">
    <source>
        <dbReference type="ARBA" id="ARBA00022842"/>
    </source>
</evidence>
<dbReference type="InterPro" id="IPR041616">
    <property type="entry name" value="PheRS_beta_core"/>
</dbReference>
<dbReference type="RefSeq" id="WP_011177583.1">
    <property type="nucleotide sequence ID" value="NC_005877.1"/>
</dbReference>
<dbReference type="eggNOG" id="arCOG00412">
    <property type="taxonomic scope" value="Archaea"/>
</dbReference>
<dbReference type="Gene3D" id="3.50.40.10">
    <property type="entry name" value="Phenylalanyl-trna Synthetase, Chain B, domain 3"/>
    <property type="match status" value="1"/>
</dbReference>
<dbReference type="GO" id="GO:0006432">
    <property type="term" value="P:phenylalanyl-tRNA aminoacylation"/>
    <property type="evidence" value="ECO:0007669"/>
    <property type="project" value="InterPro"/>
</dbReference>
<comment type="similarity">
    <text evidence="3">Belongs to the phenylalanyl-tRNA synthetase beta subunit family. Type 2 subfamily.</text>
</comment>
<dbReference type="AlphaFoldDB" id="Q6L0Y5"/>
<evidence type="ECO:0000256" key="5">
    <source>
        <dbReference type="ARBA" id="ARBA00022490"/>
    </source>
</evidence>
<feature type="domain" description="B5" evidence="13">
    <location>
        <begin position="255"/>
        <end position="330"/>
    </location>
</feature>
<accession>Q6L0Y5</accession>
<dbReference type="Pfam" id="PF17759">
    <property type="entry name" value="tRNA_synthFbeta"/>
    <property type="match status" value="1"/>
</dbReference>
<dbReference type="STRING" id="263820.PTO0782"/>
<evidence type="ECO:0000256" key="4">
    <source>
        <dbReference type="ARBA" id="ARBA00012814"/>
    </source>
</evidence>
<dbReference type="InterPro" id="IPR045864">
    <property type="entry name" value="aa-tRNA-synth_II/BPL/LPL"/>
</dbReference>
<keyword evidence="5" id="KW-0963">Cytoplasm</keyword>
<sequence length="520" mass="59779">MVVIRADRSYLRTSFGESFIDYLNKFSDIIGFSIECDDDIKVELNPDRPDLFSFYAINNAIKTYYHNNFIVKSPFDRSNVKFTSKLNDRYIMGFTASGHRLGNLFKHIIEYQERLHETIGKNRKKMAIGIHDLDKIKPPFLLKYADGISFETYDGFKGSVNEIISGHPKGIEYGSLVKRPIVIIDDENDVLSMPPVINGKKSIVTEDTKNLFFDITGSDFNAVRSALMLFMYEMHYLNYKVSYADFPGLKGVLKYDFRPLKLNDNIIKRYLGISIGRENTIESLRRMGYRAEVSSYGYNVLVPGNRIDVMGDVDIIEDIAKAYGYNNIDENVPETSGIARHYKINDFKNIIRDIMISSGFQEIMTFVLSSNYYNNIKYDGGFKIENPKSIDFSVIRDRLYLNFLNFLNINKRNPLPQKIFEIGNVISKTEEKTHLCAMICDSETDYTSIYKILRYLSLRLSIDFHVEPMDIETLIPGRSGVIKINGVDAGIIGEMDPEIYTKFDIYNPIAFLEIDVESLI</sequence>
<keyword evidence="6 14" id="KW-0436">Ligase</keyword>
<dbReference type="KEGG" id="pto:PTO0782"/>
<organism evidence="14 15">
    <name type="scientific">Picrophilus torridus (strain ATCC 700027 / DSM 9790 / JCM 10055 / NBRC 100828 / KAW 2/3)</name>
    <dbReference type="NCBI Taxonomy" id="1122961"/>
    <lineage>
        <taxon>Archaea</taxon>
        <taxon>Methanobacteriati</taxon>
        <taxon>Thermoplasmatota</taxon>
        <taxon>Thermoplasmata</taxon>
        <taxon>Thermoplasmatales</taxon>
        <taxon>Picrophilaceae</taxon>
        <taxon>Picrophilus</taxon>
    </lineage>
</organism>
<comment type="subcellular location">
    <subcellularLocation>
        <location evidence="2">Cytoplasm</location>
    </subcellularLocation>
</comment>
<evidence type="ECO:0000259" key="13">
    <source>
        <dbReference type="PROSITE" id="PS51483"/>
    </source>
</evidence>
<dbReference type="GO" id="GO:0004826">
    <property type="term" value="F:phenylalanine-tRNA ligase activity"/>
    <property type="evidence" value="ECO:0007669"/>
    <property type="project" value="UniProtKB-EC"/>
</dbReference>
<evidence type="ECO:0000256" key="11">
    <source>
        <dbReference type="ARBA" id="ARBA00022917"/>
    </source>
</evidence>
<dbReference type="PATRIC" id="fig|263820.9.peg.817"/>
<comment type="cofactor">
    <cofactor evidence="1">
        <name>Mg(2+)</name>
        <dbReference type="ChEBI" id="CHEBI:18420"/>
    </cofactor>
</comment>
<dbReference type="InterPro" id="IPR004531">
    <property type="entry name" value="Phe-tRNA-synth_IIc_bsu_arc_euk"/>
</dbReference>
<reference evidence="14 15" key="1">
    <citation type="journal article" date="2004" name="Proc. Natl. Acad. Sci. U.S.A.">
        <title>Genome sequence of Picrophilus torridus and its implications for life around pH 0.</title>
        <authorList>
            <person name="Futterer O."/>
            <person name="Angelov A."/>
            <person name="Liesegang H."/>
            <person name="Gottschalk G."/>
            <person name="Schleper C."/>
            <person name="Schepers B."/>
            <person name="Dock C."/>
            <person name="Antranikian G."/>
            <person name="Liebl W."/>
        </authorList>
    </citation>
    <scope>NUCLEOTIDE SEQUENCE [LARGE SCALE GENOMIC DNA]</scope>
    <source>
        <strain evidence="15">ATCC 700027 / DSM 9790 / JCM 10055 / NBRC 100828</strain>
    </source>
</reference>
<dbReference type="InterPro" id="IPR009061">
    <property type="entry name" value="DNA-bd_dom_put_sf"/>
</dbReference>
<dbReference type="OrthoDB" id="10073at2157"/>
<evidence type="ECO:0000256" key="6">
    <source>
        <dbReference type="ARBA" id="ARBA00022598"/>
    </source>
</evidence>
<dbReference type="Proteomes" id="UP000000438">
    <property type="component" value="Chromosome"/>
</dbReference>
<dbReference type="GO" id="GO:0003723">
    <property type="term" value="F:RNA binding"/>
    <property type="evidence" value="ECO:0007669"/>
    <property type="project" value="InterPro"/>
</dbReference>
<dbReference type="HOGENOM" id="CLU_020279_3_0_2"/>
<evidence type="ECO:0000313" key="14">
    <source>
        <dbReference type="EMBL" id="AAT43367.1"/>
    </source>
</evidence>
<dbReference type="SUPFAM" id="SSF55681">
    <property type="entry name" value="Class II aaRS and biotin synthetases"/>
    <property type="match status" value="1"/>
</dbReference>
<dbReference type="EC" id="6.1.1.20" evidence="4"/>
<dbReference type="SUPFAM" id="SSF46955">
    <property type="entry name" value="Putative DNA-binding domain"/>
    <property type="match status" value="1"/>
</dbReference>
<dbReference type="InterPro" id="IPR045060">
    <property type="entry name" value="Phe-tRNA-ligase_IIc_bsu"/>
</dbReference>
<evidence type="ECO:0000256" key="12">
    <source>
        <dbReference type="ARBA" id="ARBA00023146"/>
    </source>
</evidence>
<dbReference type="Gene3D" id="3.30.930.10">
    <property type="entry name" value="Bira Bifunctional Protein, Domain 2"/>
    <property type="match status" value="1"/>
</dbReference>
<dbReference type="FunCoup" id="Q6L0Y5">
    <property type="interactions" value="252"/>
</dbReference>
<evidence type="ECO:0000256" key="3">
    <source>
        <dbReference type="ARBA" id="ARBA00007438"/>
    </source>
</evidence>
<dbReference type="Pfam" id="PF03483">
    <property type="entry name" value="B3_4"/>
    <property type="match status" value="1"/>
</dbReference>
<keyword evidence="9" id="KW-0067">ATP-binding</keyword>